<dbReference type="PANTHER" id="PTHR11241">
    <property type="entry name" value="DEOXYURIDINE 5'-TRIPHOSPHATE NUCLEOTIDOHYDROLASE"/>
    <property type="match status" value="1"/>
</dbReference>
<comment type="caution">
    <text evidence="7">The sequence shown here is derived from an EMBL/GenBank/DDBJ whole genome shotgun (WGS) entry which is preliminary data.</text>
</comment>
<dbReference type="GO" id="GO:0004170">
    <property type="term" value="F:dUTP diphosphatase activity"/>
    <property type="evidence" value="ECO:0007669"/>
    <property type="project" value="UniProtKB-UniRule"/>
</dbReference>
<dbReference type="AlphaFoldDB" id="A0A835ZCC1"/>
<dbReference type="GO" id="GO:0006226">
    <property type="term" value="P:dUMP biosynthetic process"/>
    <property type="evidence" value="ECO:0007669"/>
    <property type="project" value="UniProtKB-UniRule"/>
</dbReference>
<dbReference type="UniPathway" id="UPA00610">
    <property type="reaction ID" value="UER00666"/>
</dbReference>
<sequence>MLNVQRLSENATLPTRAHNAVGFDLYSAHSAVIPAHNNALVETDLSMQVPESAYGRITNKRRLGLKNKLEVYAGIVDGTHTGNVGVVLFNHADEDVTVNKGDCIAQLILEQVVIAQIKEGNNVYA</sequence>
<dbReference type="Gene3D" id="2.70.40.10">
    <property type="match status" value="1"/>
</dbReference>
<reference evidence="7" key="1">
    <citation type="submission" date="2021-02" db="EMBL/GenBank/DDBJ databases">
        <title>First Annotated Genome of the Yellow-green Alga Tribonema minus.</title>
        <authorList>
            <person name="Mahan K.M."/>
        </authorList>
    </citation>
    <scope>NUCLEOTIDE SEQUENCE</scope>
    <source>
        <strain evidence="7">UTEX B ZZ1240</strain>
    </source>
</reference>
<dbReference type="PANTHER" id="PTHR11241:SF0">
    <property type="entry name" value="DEOXYURIDINE 5'-TRIPHOSPHATE NUCLEOTIDOHYDROLASE"/>
    <property type="match status" value="1"/>
</dbReference>
<dbReference type="CDD" id="cd07557">
    <property type="entry name" value="trimeric_dUTPase"/>
    <property type="match status" value="1"/>
</dbReference>
<comment type="function">
    <text evidence="5">Involved in nucleotide metabolism via production of dUMP, the immediate precursor of thymidine nucleotides, and decreases the intracellular concentration of dUTP so that uracil cannot be incorporated into DNA.</text>
</comment>
<dbReference type="InterPro" id="IPR008181">
    <property type="entry name" value="dUTPase"/>
</dbReference>
<dbReference type="Pfam" id="PF00692">
    <property type="entry name" value="dUTPase"/>
    <property type="match status" value="1"/>
</dbReference>
<comment type="pathway">
    <text evidence="1 5">Pyrimidine metabolism; dUMP biosynthesis; dUMP from dCTP (dUTP route): step 2/2.</text>
</comment>
<evidence type="ECO:0000259" key="6">
    <source>
        <dbReference type="Pfam" id="PF00692"/>
    </source>
</evidence>
<name>A0A835ZCC1_9STRA</name>
<comment type="similarity">
    <text evidence="2 5">Belongs to the dUTPase family.</text>
</comment>
<keyword evidence="5" id="KW-0460">Magnesium</keyword>
<dbReference type="InterPro" id="IPR029054">
    <property type="entry name" value="dUTPase-like"/>
</dbReference>
<keyword evidence="5" id="KW-0479">Metal-binding</keyword>
<dbReference type="SUPFAM" id="SSF51283">
    <property type="entry name" value="dUTPase-like"/>
    <property type="match status" value="1"/>
</dbReference>
<dbReference type="EMBL" id="JAFCMP010000112">
    <property type="protein sequence ID" value="KAG5186363.1"/>
    <property type="molecule type" value="Genomic_DNA"/>
</dbReference>
<dbReference type="Proteomes" id="UP000664859">
    <property type="component" value="Unassembled WGS sequence"/>
</dbReference>
<keyword evidence="8" id="KW-1185">Reference proteome</keyword>
<dbReference type="GO" id="GO:0046081">
    <property type="term" value="P:dUTP catabolic process"/>
    <property type="evidence" value="ECO:0007669"/>
    <property type="project" value="UniProtKB-UniRule"/>
</dbReference>
<organism evidence="7 8">
    <name type="scientific">Tribonema minus</name>
    <dbReference type="NCBI Taxonomy" id="303371"/>
    <lineage>
        <taxon>Eukaryota</taxon>
        <taxon>Sar</taxon>
        <taxon>Stramenopiles</taxon>
        <taxon>Ochrophyta</taxon>
        <taxon>PX clade</taxon>
        <taxon>Xanthophyceae</taxon>
        <taxon>Tribonematales</taxon>
        <taxon>Tribonemataceae</taxon>
        <taxon>Tribonema</taxon>
    </lineage>
</organism>
<comment type="catalytic activity">
    <reaction evidence="5">
        <text>dUTP + H2O = dUMP + diphosphate + H(+)</text>
        <dbReference type="Rhea" id="RHEA:10248"/>
        <dbReference type="ChEBI" id="CHEBI:15377"/>
        <dbReference type="ChEBI" id="CHEBI:15378"/>
        <dbReference type="ChEBI" id="CHEBI:33019"/>
        <dbReference type="ChEBI" id="CHEBI:61555"/>
        <dbReference type="ChEBI" id="CHEBI:246422"/>
        <dbReference type="EC" id="3.6.1.23"/>
    </reaction>
</comment>
<dbReference type="EC" id="3.6.1.23" evidence="5"/>
<evidence type="ECO:0000256" key="2">
    <source>
        <dbReference type="ARBA" id="ARBA00006581"/>
    </source>
</evidence>
<evidence type="ECO:0000313" key="8">
    <source>
        <dbReference type="Proteomes" id="UP000664859"/>
    </source>
</evidence>
<proteinExistence type="inferred from homology"/>
<gene>
    <name evidence="7" type="ORF">JKP88DRAFT_156957</name>
</gene>
<keyword evidence="3 5" id="KW-0378">Hydrolase</keyword>
<dbReference type="GO" id="GO:0000287">
    <property type="term" value="F:magnesium ion binding"/>
    <property type="evidence" value="ECO:0007669"/>
    <property type="project" value="UniProtKB-UniRule"/>
</dbReference>
<evidence type="ECO:0000256" key="3">
    <source>
        <dbReference type="ARBA" id="ARBA00022801"/>
    </source>
</evidence>
<keyword evidence="4 5" id="KW-0546">Nucleotide metabolism</keyword>
<comment type="cofactor">
    <cofactor evidence="5">
        <name>Mg(2+)</name>
        <dbReference type="ChEBI" id="CHEBI:18420"/>
    </cofactor>
</comment>
<evidence type="ECO:0000256" key="1">
    <source>
        <dbReference type="ARBA" id="ARBA00005142"/>
    </source>
</evidence>
<dbReference type="OrthoDB" id="10261072at2759"/>
<evidence type="ECO:0000256" key="5">
    <source>
        <dbReference type="RuleBase" id="RU367024"/>
    </source>
</evidence>
<accession>A0A835ZCC1</accession>
<dbReference type="InterPro" id="IPR033704">
    <property type="entry name" value="dUTPase_trimeric"/>
</dbReference>
<dbReference type="InterPro" id="IPR036157">
    <property type="entry name" value="dUTPase-like_sf"/>
</dbReference>
<evidence type="ECO:0000256" key="4">
    <source>
        <dbReference type="ARBA" id="ARBA00023080"/>
    </source>
</evidence>
<evidence type="ECO:0000313" key="7">
    <source>
        <dbReference type="EMBL" id="KAG5186363.1"/>
    </source>
</evidence>
<feature type="domain" description="dUTPase-like" evidence="6">
    <location>
        <begin position="12"/>
        <end position="122"/>
    </location>
</feature>
<protein>
    <recommendedName>
        <fullName evidence="5">Deoxyuridine 5'-triphosphate nucleotidohydrolase</fullName>
        <shortName evidence="5">dUTPase</shortName>
        <ecNumber evidence="5">3.6.1.23</ecNumber>
    </recommendedName>
    <alternativeName>
        <fullName evidence="5">dUTP pyrophosphatase</fullName>
    </alternativeName>
</protein>